<dbReference type="Pfam" id="PF20153">
    <property type="entry name" value="DUF6535"/>
    <property type="match status" value="1"/>
</dbReference>
<evidence type="ECO:0000313" key="5">
    <source>
        <dbReference type="Proteomes" id="UP000759537"/>
    </source>
</evidence>
<organism evidence="4 5">
    <name type="scientific">Russula ochroleuca</name>
    <dbReference type="NCBI Taxonomy" id="152965"/>
    <lineage>
        <taxon>Eukaryota</taxon>
        <taxon>Fungi</taxon>
        <taxon>Dikarya</taxon>
        <taxon>Basidiomycota</taxon>
        <taxon>Agaricomycotina</taxon>
        <taxon>Agaricomycetes</taxon>
        <taxon>Russulales</taxon>
        <taxon>Russulaceae</taxon>
        <taxon>Russula</taxon>
    </lineage>
</organism>
<feature type="transmembrane region" description="Helical" evidence="2">
    <location>
        <begin position="200"/>
        <end position="218"/>
    </location>
</feature>
<sequence>MCIVDGHHNQRQSTANQPLWSSSQKSEFSDSAWPLYSIYSNIAEDEINKMVERCQRDADGTLIFSGLFSATVGALLTVSIPDLKPNSQDTSAFYLKNIYQLFGNTNISHPSIPSPLAEPPGFSPPRYAIWANSLWFLSLTVSLSCAMHAMMNRSWAVHYFETTRLPRYSPVKRARIRAFFTKGYPGPYTIWGTNNGYGDLHISVLLFIAGGLVYFFNIN</sequence>
<accession>A0A9P5MUH7</accession>
<comment type="caution">
    <text evidence="4">The sequence shown here is derived from an EMBL/GenBank/DDBJ whole genome shotgun (WGS) entry which is preliminary data.</text>
</comment>
<reference evidence="4" key="1">
    <citation type="submission" date="2019-10" db="EMBL/GenBank/DDBJ databases">
        <authorList>
            <consortium name="DOE Joint Genome Institute"/>
            <person name="Kuo A."/>
            <person name="Miyauchi S."/>
            <person name="Kiss E."/>
            <person name="Drula E."/>
            <person name="Kohler A."/>
            <person name="Sanchez-Garcia M."/>
            <person name="Andreopoulos B."/>
            <person name="Barry K.W."/>
            <person name="Bonito G."/>
            <person name="Buee M."/>
            <person name="Carver A."/>
            <person name="Chen C."/>
            <person name="Cichocki N."/>
            <person name="Clum A."/>
            <person name="Culley D."/>
            <person name="Crous P.W."/>
            <person name="Fauchery L."/>
            <person name="Girlanda M."/>
            <person name="Hayes R."/>
            <person name="Keri Z."/>
            <person name="LaButti K."/>
            <person name="Lipzen A."/>
            <person name="Lombard V."/>
            <person name="Magnuson J."/>
            <person name="Maillard F."/>
            <person name="Morin E."/>
            <person name="Murat C."/>
            <person name="Nolan M."/>
            <person name="Ohm R."/>
            <person name="Pangilinan J."/>
            <person name="Pereira M."/>
            <person name="Perotto S."/>
            <person name="Peter M."/>
            <person name="Riley R."/>
            <person name="Sitrit Y."/>
            <person name="Stielow B."/>
            <person name="Szollosi G."/>
            <person name="Zifcakova L."/>
            <person name="Stursova M."/>
            <person name="Spatafora J.W."/>
            <person name="Tedersoo L."/>
            <person name="Vaario L.-M."/>
            <person name="Yamada A."/>
            <person name="Yan M."/>
            <person name="Wang P."/>
            <person name="Xu J."/>
            <person name="Bruns T."/>
            <person name="Baldrian P."/>
            <person name="Vilgalys R."/>
            <person name="Henrissat B."/>
            <person name="Grigoriev I.V."/>
            <person name="Hibbett D."/>
            <person name="Nagy L.G."/>
            <person name="Martin F.M."/>
        </authorList>
    </citation>
    <scope>NUCLEOTIDE SEQUENCE</scope>
    <source>
        <strain evidence="4">Prilba</strain>
    </source>
</reference>
<keyword evidence="2" id="KW-0472">Membrane</keyword>
<evidence type="ECO:0000256" key="2">
    <source>
        <dbReference type="SAM" id="Phobius"/>
    </source>
</evidence>
<proteinExistence type="predicted"/>
<evidence type="ECO:0000259" key="3">
    <source>
        <dbReference type="Pfam" id="PF20153"/>
    </source>
</evidence>
<keyword evidence="2" id="KW-1133">Transmembrane helix</keyword>
<reference evidence="4" key="2">
    <citation type="journal article" date="2020" name="Nat. Commun.">
        <title>Large-scale genome sequencing of mycorrhizal fungi provides insights into the early evolution of symbiotic traits.</title>
        <authorList>
            <person name="Miyauchi S."/>
            <person name="Kiss E."/>
            <person name="Kuo A."/>
            <person name="Drula E."/>
            <person name="Kohler A."/>
            <person name="Sanchez-Garcia M."/>
            <person name="Morin E."/>
            <person name="Andreopoulos B."/>
            <person name="Barry K.W."/>
            <person name="Bonito G."/>
            <person name="Buee M."/>
            <person name="Carver A."/>
            <person name="Chen C."/>
            <person name="Cichocki N."/>
            <person name="Clum A."/>
            <person name="Culley D."/>
            <person name="Crous P.W."/>
            <person name="Fauchery L."/>
            <person name="Girlanda M."/>
            <person name="Hayes R.D."/>
            <person name="Keri Z."/>
            <person name="LaButti K."/>
            <person name="Lipzen A."/>
            <person name="Lombard V."/>
            <person name="Magnuson J."/>
            <person name="Maillard F."/>
            <person name="Murat C."/>
            <person name="Nolan M."/>
            <person name="Ohm R.A."/>
            <person name="Pangilinan J."/>
            <person name="Pereira M.F."/>
            <person name="Perotto S."/>
            <person name="Peter M."/>
            <person name="Pfister S."/>
            <person name="Riley R."/>
            <person name="Sitrit Y."/>
            <person name="Stielow J.B."/>
            <person name="Szollosi G."/>
            <person name="Zifcakova L."/>
            <person name="Stursova M."/>
            <person name="Spatafora J.W."/>
            <person name="Tedersoo L."/>
            <person name="Vaario L.M."/>
            <person name="Yamada A."/>
            <person name="Yan M."/>
            <person name="Wang P."/>
            <person name="Xu J."/>
            <person name="Bruns T."/>
            <person name="Baldrian P."/>
            <person name="Vilgalys R."/>
            <person name="Dunand C."/>
            <person name="Henrissat B."/>
            <person name="Grigoriev I.V."/>
            <person name="Hibbett D."/>
            <person name="Nagy L.G."/>
            <person name="Martin F.M."/>
        </authorList>
    </citation>
    <scope>NUCLEOTIDE SEQUENCE</scope>
    <source>
        <strain evidence="4">Prilba</strain>
    </source>
</reference>
<dbReference type="Proteomes" id="UP000759537">
    <property type="component" value="Unassembled WGS sequence"/>
</dbReference>
<evidence type="ECO:0000313" key="4">
    <source>
        <dbReference type="EMBL" id="KAF8479034.1"/>
    </source>
</evidence>
<dbReference type="InterPro" id="IPR045338">
    <property type="entry name" value="DUF6535"/>
</dbReference>
<keyword evidence="5" id="KW-1185">Reference proteome</keyword>
<feature type="non-terminal residue" evidence="4">
    <location>
        <position position="219"/>
    </location>
</feature>
<evidence type="ECO:0000256" key="1">
    <source>
        <dbReference type="SAM" id="MobiDB-lite"/>
    </source>
</evidence>
<protein>
    <recommendedName>
        <fullName evidence="3">DUF6535 domain-containing protein</fullName>
    </recommendedName>
</protein>
<keyword evidence="2" id="KW-0812">Transmembrane</keyword>
<feature type="domain" description="DUF6535" evidence="3">
    <location>
        <begin position="38"/>
        <end position="216"/>
    </location>
</feature>
<feature type="transmembrane region" description="Helical" evidence="2">
    <location>
        <begin position="127"/>
        <end position="146"/>
    </location>
</feature>
<dbReference type="AlphaFoldDB" id="A0A9P5MUH7"/>
<feature type="region of interest" description="Disordered" evidence="1">
    <location>
        <begin position="1"/>
        <end position="22"/>
    </location>
</feature>
<dbReference type="EMBL" id="WHVB01000010">
    <property type="protein sequence ID" value="KAF8479034.1"/>
    <property type="molecule type" value="Genomic_DNA"/>
</dbReference>
<gene>
    <name evidence="4" type="ORF">DFH94DRAFT_632343</name>
</gene>
<dbReference type="OrthoDB" id="3219854at2759"/>
<feature type="compositionally biased region" description="Polar residues" evidence="1">
    <location>
        <begin position="11"/>
        <end position="22"/>
    </location>
</feature>
<name>A0A9P5MUH7_9AGAM</name>